<proteinExistence type="inferred from homology"/>
<dbReference type="SUPFAM" id="SSF51735">
    <property type="entry name" value="NAD(P)-binding Rossmann-fold domains"/>
    <property type="match status" value="1"/>
</dbReference>
<dbReference type="InterPro" id="IPR001509">
    <property type="entry name" value="Epimerase_deHydtase"/>
</dbReference>
<accession>A0A485LAG7</accession>
<dbReference type="GO" id="GO:0016616">
    <property type="term" value="F:oxidoreductase activity, acting on the CH-OH group of donors, NAD or NADP as acceptor"/>
    <property type="evidence" value="ECO:0007669"/>
    <property type="project" value="TreeGrafter"/>
</dbReference>
<dbReference type="InterPro" id="IPR050425">
    <property type="entry name" value="NAD(P)_dehydrat-like"/>
</dbReference>
<evidence type="ECO:0000313" key="6">
    <source>
        <dbReference type="Proteomes" id="UP000332933"/>
    </source>
</evidence>
<dbReference type="Pfam" id="PF01370">
    <property type="entry name" value="Epimerase"/>
    <property type="match status" value="1"/>
</dbReference>
<sequence length="363" mass="39866">MAERMPMPSSDRATIVPPPSTTVLVTGACGFVASHVILELLRTTDLQVRGTVRSLHARPKFVHLLNMPGASSRLELVEADLLDAACWPAAVDGCAAVLHIASPYVLTVNDPLRDLVEPAERGTEHVLRAAIAAKIEHILVTSSIAAIADAPEHGKVFTEADWNTRSSLTRLPYYYSKVRAETKAWELVRAAPQPTRLVVLNPAMVIGPSMTNTLNESVRHVIDPLRGNVPALVQISYGLVDVRDVATAHVRALVDTSVHGRHILVADVWDMDQVVRFYRRRYPNAAKALPSLSAPNWAVSVLAHFKPQGPRQYLQANIGHGKYAFSNTKSIETLHMTYRPVEISLADTVQDSLQWGFIPQSKL</sequence>
<evidence type="ECO:0000313" key="5">
    <source>
        <dbReference type="EMBL" id="VFT95312.1"/>
    </source>
</evidence>
<name>A0A485LAG7_9STRA</name>
<dbReference type="EMBL" id="VJMH01006398">
    <property type="protein sequence ID" value="KAF0690014.1"/>
    <property type="molecule type" value="Genomic_DNA"/>
</dbReference>
<evidence type="ECO:0000256" key="2">
    <source>
        <dbReference type="ARBA" id="ARBA00023445"/>
    </source>
</evidence>
<comment type="similarity">
    <text evidence="2">Belongs to the NAD(P)-dependent epimerase/dehydratase family. Dihydroflavonol-4-reductase subfamily.</text>
</comment>
<dbReference type="PANTHER" id="PTHR10366">
    <property type="entry name" value="NAD DEPENDENT EPIMERASE/DEHYDRATASE"/>
    <property type="match status" value="1"/>
</dbReference>
<keyword evidence="1" id="KW-0560">Oxidoreductase</keyword>
<dbReference type="OrthoDB" id="2735536at2759"/>
<evidence type="ECO:0000313" key="4">
    <source>
        <dbReference type="EMBL" id="KAF0690014.1"/>
    </source>
</evidence>
<dbReference type="FunFam" id="3.40.50.720:FF:000085">
    <property type="entry name" value="Dihydroflavonol reductase"/>
    <property type="match status" value="1"/>
</dbReference>
<organism evidence="5 6">
    <name type="scientific">Aphanomyces stellatus</name>
    <dbReference type="NCBI Taxonomy" id="120398"/>
    <lineage>
        <taxon>Eukaryota</taxon>
        <taxon>Sar</taxon>
        <taxon>Stramenopiles</taxon>
        <taxon>Oomycota</taxon>
        <taxon>Saprolegniomycetes</taxon>
        <taxon>Saprolegniales</taxon>
        <taxon>Verrucalvaceae</taxon>
        <taxon>Aphanomyces</taxon>
    </lineage>
</organism>
<dbReference type="EMBL" id="CAADRA010006419">
    <property type="protein sequence ID" value="VFT95312.1"/>
    <property type="molecule type" value="Genomic_DNA"/>
</dbReference>
<dbReference type="Proteomes" id="UP000332933">
    <property type="component" value="Unassembled WGS sequence"/>
</dbReference>
<reference evidence="4" key="2">
    <citation type="submission" date="2019-06" db="EMBL/GenBank/DDBJ databases">
        <title>Genomics analysis of Aphanomyces spp. identifies a new class of oomycete effector associated with host adaptation.</title>
        <authorList>
            <person name="Gaulin E."/>
        </authorList>
    </citation>
    <scope>NUCLEOTIDE SEQUENCE</scope>
    <source>
        <strain evidence="4">CBS 578.67</strain>
    </source>
</reference>
<evidence type="ECO:0000256" key="1">
    <source>
        <dbReference type="ARBA" id="ARBA00023002"/>
    </source>
</evidence>
<keyword evidence="6" id="KW-1185">Reference proteome</keyword>
<gene>
    <name evidence="5" type="primary">Aste57867_18576</name>
    <name evidence="4" type="ORF">As57867_018514</name>
    <name evidence="5" type="ORF">ASTE57867_18576</name>
</gene>
<dbReference type="PANTHER" id="PTHR10366:SF564">
    <property type="entry name" value="STEROL-4-ALPHA-CARBOXYLATE 3-DEHYDROGENASE, DECARBOXYLATING"/>
    <property type="match status" value="1"/>
</dbReference>
<dbReference type="AlphaFoldDB" id="A0A485LAG7"/>
<evidence type="ECO:0000259" key="3">
    <source>
        <dbReference type="Pfam" id="PF01370"/>
    </source>
</evidence>
<reference evidence="5 6" key="1">
    <citation type="submission" date="2019-03" db="EMBL/GenBank/DDBJ databases">
        <authorList>
            <person name="Gaulin E."/>
            <person name="Dumas B."/>
        </authorList>
    </citation>
    <scope>NUCLEOTIDE SEQUENCE [LARGE SCALE GENOMIC DNA]</scope>
    <source>
        <strain evidence="5">CBS 568.67</strain>
    </source>
</reference>
<dbReference type="InterPro" id="IPR036291">
    <property type="entry name" value="NAD(P)-bd_dom_sf"/>
</dbReference>
<dbReference type="PROSITE" id="PS51257">
    <property type="entry name" value="PROKAR_LIPOPROTEIN"/>
    <property type="match status" value="1"/>
</dbReference>
<feature type="domain" description="NAD-dependent epimerase/dehydratase" evidence="3">
    <location>
        <begin position="23"/>
        <end position="265"/>
    </location>
</feature>
<dbReference type="Gene3D" id="3.40.50.720">
    <property type="entry name" value="NAD(P)-binding Rossmann-like Domain"/>
    <property type="match status" value="1"/>
</dbReference>
<protein>
    <submittedName>
        <fullName evidence="5">Aste57867_18576 protein</fullName>
    </submittedName>
</protein>